<proteinExistence type="predicted"/>
<evidence type="ECO:0000256" key="1">
    <source>
        <dbReference type="SAM" id="MobiDB-lite"/>
    </source>
</evidence>
<sequence length="60" mass="6275">MRIATSNLLALALLAFIATAVGCGESESGPSSDPDQIQEYLDNNPEAANADMDPPPDPQM</sequence>
<feature type="compositionally biased region" description="Low complexity" evidence="1">
    <location>
        <begin position="42"/>
        <end position="52"/>
    </location>
</feature>
<organism evidence="3 4">
    <name type="scientific">Rhodopirellula baltica WH47</name>
    <dbReference type="NCBI Taxonomy" id="991778"/>
    <lineage>
        <taxon>Bacteria</taxon>
        <taxon>Pseudomonadati</taxon>
        <taxon>Planctomycetota</taxon>
        <taxon>Planctomycetia</taxon>
        <taxon>Pirellulales</taxon>
        <taxon>Pirellulaceae</taxon>
        <taxon>Rhodopirellula</taxon>
    </lineage>
</organism>
<evidence type="ECO:0008006" key="5">
    <source>
        <dbReference type="Google" id="ProtNLM"/>
    </source>
</evidence>
<name>F2ATG6_RHOBT</name>
<dbReference type="RefSeq" id="WP_007326927.1">
    <property type="nucleotide sequence ID" value="NZ_AFAR01000167.1"/>
</dbReference>
<evidence type="ECO:0000313" key="3">
    <source>
        <dbReference type="EMBL" id="EGF27006.1"/>
    </source>
</evidence>
<keyword evidence="2" id="KW-0732">Signal</keyword>
<dbReference type="PROSITE" id="PS51257">
    <property type="entry name" value="PROKAR_LIPOPROTEIN"/>
    <property type="match status" value="1"/>
</dbReference>
<dbReference type="AlphaFoldDB" id="F2ATG6"/>
<comment type="caution">
    <text evidence="3">The sequence shown here is derived from an EMBL/GenBank/DDBJ whole genome shotgun (WGS) entry which is preliminary data.</text>
</comment>
<evidence type="ECO:0000256" key="2">
    <source>
        <dbReference type="SAM" id="SignalP"/>
    </source>
</evidence>
<protein>
    <recommendedName>
        <fullName evidence="5">Secreted protein</fullName>
    </recommendedName>
</protein>
<evidence type="ECO:0000313" key="4">
    <source>
        <dbReference type="Proteomes" id="UP000006222"/>
    </source>
</evidence>
<dbReference type="Proteomes" id="UP000006222">
    <property type="component" value="Unassembled WGS sequence"/>
</dbReference>
<feature type="signal peptide" evidence="2">
    <location>
        <begin position="1"/>
        <end position="20"/>
    </location>
</feature>
<dbReference type="PATRIC" id="fig|991778.3.peg.3197"/>
<reference evidence="3 4" key="1">
    <citation type="journal article" date="2013" name="Mar. Genomics">
        <title>Expression of sulfatases in Rhodopirellula baltica and the diversity of sulfatases in the genus Rhodopirellula.</title>
        <authorList>
            <person name="Wegner C.E."/>
            <person name="Richter-Heitmann T."/>
            <person name="Klindworth A."/>
            <person name="Klockow C."/>
            <person name="Richter M."/>
            <person name="Achstetter T."/>
            <person name="Glockner F.O."/>
            <person name="Harder J."/>
        </authorList>
    </citation>
    <scope>NUCLEOTIDE SEQUENCE [LARGE SCALE GENOMIC DNA]</scope>
    <source>
        <strain evidence="3 4">WH47</strain>
    </source>
</reference>
<dbReference type="EMBL" id="AFAR01000167">
    <property type="protein sequence ID" value="EGF27006.1"/>
    <property type="molecule type" value="Genomic_DNA"/>
</dbReference>
<gene>
    <name evidence="3" type="ORF">RBWH47_05596</name>
</gene>
<feature type="chain" id="PRO_5003279014" description="Secreted protein" evidence="2">
    <location>
        <begin position="21"/>
        <end position="60"/>
    </location>
</feature>
<accession>F2ATG6</accession>
<feature type="region of interest" description="Disordered" evidence="1">
    <location>
        <begin position="24"/>
        <end position="60"/>
    </location>
</feature>